<dbReference type="SMART" id="SM00895">
    <property type="entry name" value="FCD"/>
    <property type="match status" value="1"/>
</dbReference>
<dbReference type="GO" id="GO:0003677">
    <property type="term" value="F:DNA binding"/>
    <property type="evidence" value="ECO:0007669"/>
    <property type="project" value="UniProtKB-KW"/>
</dbReference>
<evidence type="ECO:0000256" key="3">
    <source>
        <dbReference type="ARBA" id="ARBA00023163"/>
    </source>
</evidence>
<dbReference type="PANTHER" id="PTHR43537:SF44">
    <property type="entry name" value="GNTR FAMILY REGULATORY PROTEIN"/>
    <property type="match status" value="1"/>
</dbReference>
<organism evidence="5 6">
    <name type="scientific">Chelativorans petroleitrophicus</name>
    <dbReference type="NCBI Taxonomy" id="2975484"/>
    <lineage>
        <taxon>Bacteria</taxon>
        <taxon>Pseudomonadati</taxon>
        <taxon>Pseudomonadota</taxon>
        <taxon>Alphaproteobacteria</taxon>
        <taxon>Hyphomicrobiales</taxon>
        <taxon>Phyllobacteriaceae</taxon>
        <taxon>Chelativorans</taxon>
    </lineage>
</organism>
<dbReference type="SUPFAM" id="SSF48008">
    <property type="entry name" value="GntR ligand-binding domain-like"/>
    <property type="match status" value="1"/>
</dbReference>
<dbReference type="Proteomes" id="UP001149009">
    <property type="component" value="Unassembled WGS sequence"/>
</dbReference>
<dbReference type="InterPro" id="IPR000524">
    <property type="entry name" value="Tscrpt_reg_HTH_GntR"/>
</dbReference>
<evidence type="ECO:0000256" key="1">
    <source>
        <dbReference type="ARBA" id="ARBA00023015"/>
    </source>
</evidence>
<sequence length="243" mass="27096">MARSFQAQPDENSGALDSSRSLSDRVYEEIYRRISCDEWVKGDRLPTEVELAEQFGVSRTVVREALLRLRIDGLITSRPGAGSFVTGKPSRTVFEFARPGSIADIQRCYEFRVGIEGESAFLAAERRSQKRLEDIENALKAMDAAIKRNDLGAEEDIGFHLSVARATENDYYAKTIEVTTQAIRVGMQVASALSPLPPAERLMLAYTEHMSIFEAISDGDSEAARARMRAHIESSRRRVFVGT</sequence>
<dbReference type="Pfam" id="PF07729">
    <property type="entry name" value="FCD"/>
    <property type="match status" value="1"/>
</dbReference>
<dbReference type="Gene3D" id="1.10.10.10">
    <property type="entry name" value="Winged helix-like DNA-binding domain superfamily/Winged helix DNA-binding domain"/>
    <property type="match status" value="1"/>
</dbReference>
<protein>
    <submittedName>
        <fullName evidence="5">FadR family transcriptional regulator</fullName>
    </submittedName>
</protein>
<dbReference type="InterPro" id="IPR036390">
    <property type="entry name" value="WH_DNA-bd_sf"/>
</dbReference>
<evidence type="ECO:0000313" key="6">
    <source>
        <dbReference type="Proteomes" id="UP001149009"/>
    </source>
</evidence>
<dbReference type="GO" id="GO:0003700">
    <property type="term" value="F:DNA-binding transcription factor activity"/>
    <property type="evidence" value="ECO:0007669"/>
    <property type="project" value="InterPro"/>
</dbReference>
<dbReference type="InterPro" id="IPR036388">
    <property type="entry name" value="WH-like_DNA-bd_sf"/>
</dbReference>
<dbReference type="PRINTS" id="PR00035">
    <property type="entry name" value="HTHGNTR"/>
</dbReference>
<dbReference type="CDD" id="cd07377">
    <property type="entry name" value="WHTH_GntR"/>
    <property type="match status" value="1"/>
</dbReference>
<feature type="domain" description="HTH gntR-type" evidence="4">
    <location>
        <begin position="20"/>
        <end position="88"/>
    </location>
</feature>
<dbReference type="SMART" id="SM00345">
    <property type="entry name" value="HTH_GNTR"/>
    <property type="match status" value="1"/>
</dbReference>
<dbReference type="RefSeq" id="WP_261515266.1">
    <property type="nucleotide sequence ID" value="NZ_JAODNV010000009.1"/>
</dbReference>
<keyword evidence="3" id="KW-0804">Transcription</keyword>
<keyword evidence="6" id="KW-1185">Reference proteome</keyword>
<dbReference type="PROSITE" id="PS50949">
    <property type="entry name" value="HTH_GNTR"/>
    <property type="match status" value="1"/>
</dbReference>
<keyword evidence="1" id="KW-0805">Transcription regulation</keyword>
<dbReference type="InterPro" id="IPR011711">
    <property type="entry name" value="GntR_C"/>
</dbReference>
<evidence type="ECO:0000256" key="2">
    <source>
        <dbReference type="ARBA" id="ARBA00023125"/>
    </source>
</evidence>
<comment type="caution">
    <text evidence="5">The sequence shown here is derived from an EMBL/GenBank/DDBJ whole genome shotgun (WGS) entry which is preliminary data.</text>
</comment>
<dbReference type="InterPro" id="IPR008920">
    <property type="entry name" value="TF_FadR/GntR_C"/>
</dbReference>
<keyword evidence="2" id="KW-0238">DNA-binding</keyword>
<dbReference type="EMBL" id="JAODNV010000009">
    <property type="protein sequence ID" value="MCT8990395.1"/>
    <property type="molecule type" value="Genomic_DNA"/>
</dbReference>
<proteinExistence type="predicted"/>
<dbReference type="AlphaFoldDB" id="A0A9X3AZL8"/>
<dbReference type="Pfam" id="PF00392">
    <property type="entry name" value="GntR"/>
    <property type="match status" value="1"/>
</dbReference>
<dbReference type="Gene3D" id="1.20.120.530">
    <property type="entry name" value="GntR ligand-binding domain-like"/>
    <property type="match status" value="1"/>
</dbReference>
<dbReference type="PANTHER" id="PTHR43537">
    <property type="entry name" value="TRANSCRIPTIONAL REGULATOR, GNTR FAMILY"/>
    <property type="match status" value="1"/>
</dbReference>
<accession>A0A9X3AZL8</accession>
<evidence type="ECO:0000313" key="5">
    <source>
        <dbReference type="EMBL" id="MCT8990395.1"/>
    </source>
</evidence>
<evidence type="ECO:0000259" key="4">
    <source>
        <dbReference type="PROSITE" id="PS50949"/>
    </source>
</evidence>
<gene>
    <name evidence="5" type="ORF">NYR54_08825</name>
</gene>
<reference evidence="5" key="1">
    <citation type="submission" date="2022-08" db="EMBL/GenBank/DDBJ databases">
        <title>Chelativorans sichuanense sp. nov., a paraffin oil-degrading bacterium isolated from a mixture of oil-based drill cuttings and paddy soil.</title>
        <authorList>
            <person name="Yu J."/>
            <person name="Liu H."/>
            <person name="Chen Q."/>
        </authorList>
    </citation>
    <scope>NUCLEOTIDE SEQUENCE</scope>
    <source>
        <strain evidence="5">SCAU 2101</strain>
    </source>
</reference>
<dbReference type="SUPFAM" id="SSF46785">
    <property type="entry name" value="Winged helix' DNA-binding domain"/>
    <property type="match status" value="1"/>
</dbReference>
<name>A0A9X3AZL8_9HYPH</name>